<evidence type="ECO:0000256" key="4">
    <source>
        <dbReference type="ARBA" id="ARBA00022989"/>
    </source>
</evidence>
<evidence type="ECO:0000256" key="6">
    <source>
        <dbReference type="SAM" id="Phobius"/>
    </source>
</evidence>
<keyword evidence="3 6" id="KW-0812">Transmembrane</keyword>
<dbReference type="Pfam" id="PF04116">
    <property type="entry name" value="FA_hydroxylase"/>
    <property type="match status" value="1"/>
</dbReference>
<keyword evidence="9" id="KW-1185">Reference proteome</keyword>
<keyword evidence="4 6" id="KW-1133">Transmembrane helix</keyword>
<dbReference type="EMBL" id="JAAIUW010000001">
    <property type="protein sequence ID" value="KAF7844778.1"/>
    <property type="molecule type" value="Genomic_DNA"/>
</dbReference>
<comment type="subcellular location">
    <subcellularLocation>
        <location evidence="1">Membrane</location>
    </subcellularLocation>
</comment>
<evidence type="ECO:0000259" key="7">
    <source>
        <dbReference type="Pfam" id="PF04116"/>
    </source>
</evidence>
<dbReference type="AlphaFoldDB" id="A0A834XG85"/>
<dbReference type="GO" id="GO:0004497">
    <property type="term" value="F:monooxygenase activity"/>
    <property type="evidence" value="ECO:0007669"/>
    <property type="project" value="UniProtKB-KW"/>
</dbReference>
<dbReference type="InterPro" id="IPR050307">
    <property type="entry name" value="Sterol_Desaturase_Related"/>
</dbReference>
<dbReference type="OrthoDB" id="1658724at2759"/>
<dbReference type="GO" id="GO:0005506">
    <property type="term" value="F:iron ion binding"/>
    <property type="evidence" value="ECO:0007669"/>
    <property type="project" value="InterPro"/>
</dbReference>
<keyword evidence="8" id="KW-0503">Monooxygenase</keyword>
<name>A0A834XG85_9FABA</name>
<evidence type="ECO:0000313" key="8">
    <source>
        <dbReference type="EMBL" id="KAF7844778.1"/>
    </source>
</evidence>
<proteinExistence type="inferred from homology"/>
<dbReference type="InterPro" id="IPR006694">
    <property type="entry name" value="Fatty_acid_hydroxylase"/>
</dbReference>
<evidence type="ECO:0000313" key="9">
    <source>
        <dbReference type="Proteomes" id="UP000634136"/>
    </source>
</evidence>
<evidence type="ECO:0000256" key="1">
    <source>
        <dbReference type="ARBA" id="ARBA00004370"/>
    </source>
</evidence>
<evidence type="ECO:0000256" key="5">
    <source>
        <dbReference type="ARBA" id="ARBA00023136"/>
    </source>
</evidence>
<organism evidence="8 9">
    <name type="scientific">Senna tora</name>
    <dbReference type="NCBI Taxonomy" id="362788"/>
    <lineage>
        <taxon>Eukaryota</taxon>
        <taxon>Viridiplantae</taxon>
        <taxon>Streptophyta</taxon>
        <taxon>Embryophyta</taxon>
        <taxon>Tracheophyta</taxon>
        <taxon>Spermatophyta</taxon>
        <taxon>Magnoliopsida</taxon>
        <taxon>eudicotyledons</taxon>
        <taxon>Gunneridae</taxon>
        <taxon>Pentapetalae</taxon>
        <taxon>rosids</taxon>
        <taxon>fabids</taxon>
        <taxon>Fabales</taxon>
        <taxon>Fabaceae</taxon>
        <taxon>Caesalpinioideae</taxon>
        <taxon>Cassia clade</taxon>
        <taxon>Senna</taxon>
    </lineage>
</organism>
<dbReference type="GO" id="GO:0008610">
    <property type="term" value="P:lipid biosynthetic process"/>
    <property type="evidence" value="ECO:0007669"/>
    <property type="project" value="InterPro"/>
</dbReference>
<comment type="similarity">
    <text evidence="2">Belongs to the sterol desaturase family.</text>
</comment>
<evidence type="ECO:0000256" key="3">
    <source>
        <dbReference type="ARBA" id="ARBA00022692"/>
    </source>
</evidence>
<reference evidence="8" key="1">
    <citation type="submission" date="2020-09" db="EMBL/GenBank/DDBJ databases">
        <title>Genome-Enabled Discovery of Anthraquinone Biosynthesis in Senna tora.</title>
        <authorList>
            <person name="Kang S.-H."/>
            <person name="Pandey R.P."/>
            <person name="Lee C.-M."/>
            <person name="Sim J.-S."/>
            <person name="Jeong J.-T."/>
            <person name="Choi B.-S."/>
            <person name="Jung M."/>
            <person name="Ginzburg D."/>
            <person name="Zhao K."/>
            <person name="Won S.Y."/>
            <person name="Oh T.-J."/>
            <person name="Yu Y."/>
            <person name="Kim N.-H."/>
            <person name="Lee O.R."/>
            <person name="Lee T.-H."/>
            <person name="Bashyal P."/>
            <person name="Kim T.-S."/>
            <person name="Lee W.-H."/>
            <person name="Kawkins C."/>
            <person name="Kim C.-K."/>
            <person name="Kim J.S."/>
            <person name="Ahn B.O."/>
            <person name="Rhee S.Y."/>
            <person name="Sohng J.K."/>
        </authorList>
    </citation>
    <scope>NUCLEOTIDE SEQUENCE</scope>
    <source>
        <tissue evidence="8">Leaf</tissue>
    </source>
</reference>
<feature type="transmembrane region" description="Helical" evidence="6">
    <location>
        <begin position="35"/>
        <end position="59"/>
    </location>
</feature>
<dbReference type="PANTHER" id="PTHR11863">
    <property type="entry name" value="STEROL DESATURASE"/>
    <property type="match status" value="1"/>
</dbReference>
<gene>
    <name evidence="8" type="ORF">G2W53_001683</name>
</gene>
<protein>
    <submittedName>
        <fullName evidence="8">Methylsterol monooxygenase 1-1-like</fullName>
    </submittedName>
</protein>
<keyword evidence="5 6" id="KW-0472">Membrane</keyword>
<dbReference type="GO" id="GO:0016020">
    <property type="term" value="C:membrane"/>
    <property type="evidence" value="ECO:0007669"/>
    <property type="project" value="UniProtKB-SubCell"/>
</dbReference>
<feature type="domain" description="Fatty acid hydroxylase" evidence="7">
    <location>
        <begin position="131"/>
        <end position="219"/>
    </location>
</feature>
<keyword evidence="8" id="KW-0560">Oxidoreductase</keyword>
<sequence>MVPYETIEEAEAALGRGLSVAEKVWFKYSANKSDFLLHCHNILFLCFFYSLASLPYVFIELHRPNKFNKYKIQPKVENTLRDMIKCYKYVIHTFVLSVGPLQIISYPTIKLLGIRTDLSLPSVWELLFQLLVYVIIEDFSNYWIHRLLHGPWAYENIHKVHHEYKAPIGLAAPYAHWAEILILGFPSFLGPALVPGHIVTYWLWFVLRQLEAIETHSGDTNTKRRP</sequence>
<dbReference type="Proteomes" id="UP000634136">
    <property type="component" value="Unassembled WGS sequence"/>
</dbReference>
<comment type="caution">
    <text evidence="8">The sequence shown here is derived from an EMBL/GenBank/DDBJ whole genome shotgun (WGS) entry which is preliminary data.</text>
</comment>
<accession>A0A834XG85</accession>
<evidence type="ECO:0000256" key="2">
    <source>
        <dbReference type="ARBA" id="ARBA00009324"/>
    </source>
</evidence>